<reference evidence="1" key="1">
    <citation type="journal article" date="2021" name="Proc. Natl. Acad. Sci. U.S.A.">
        <title>A Catalog of Tens of Thousands of Viruses from Human Metagenomes Reveals Hidden Associations with Chronic Diseases.</title>
        <authorList>
            <person name="Tisza M.J."/>
            <person name="Buck C.B."/>
        </authorList>
    </citation>
    <scope>NUCLEOTIDE SEQUENCE</scope>
    <source>
        <strain evidence="1">CtfYP22</strain>
    </source>
</reference>
<organism evidence="1">
    <name type="scientific">Siphoviridae sp. ctfYP22</name>
    <dbReference type="NCBI Taxonomy" id="2827584"/>
    <lineage>
        <taxon>Viruses</taxon>
        <taxon>Duplodnaviria</taxon>
        <taxon>Heunggongvirae</taxon>
        <taxon>Uroviricota</taxon>
        <taxon>Caudoviricetes</taxon>
    </lineage>
</organism>
<evidence type="ECO:0000313" key="1">
    <source>
        <dbReference type="EMBL" id="DAD69805.1"/>
    </source>
</evidence>
<accession>A0A8S5LIA2</accession>
<protein>
    <submittedName>
        <fullName evidence="1">Uncharacterized protein</fullName>
    </submittedName>
</protein>
<proteinExistence type="predicted"/>
<name>A0A8S5LIA2_9CAUD</name>
<sequence>MLEKASHLSPRSLIRKDMSNTTFKHYVAPFKDVSGNMWALLIAYPDTEETKSYPKVKEVRLGVPAVTLTTESEDALAPVVKGRLAFSLLEERADQRYRHLVQAPEGDVSVVLMYLGDEKLPANGTLSDQWMQACIDRFDPTTSAGNCFWCGTLDPESYKEPANQDTGYLVSFEANDFGRLARIPVTSRPFEPQIRVQEKMSLQNLLRIILYMGIEGWTHERHRFPNGPGGVLPGLRKNVVFALSRYDAEDEVLSGDVISRRERGLIIDTSQFFEDSDTPMSLLEVLERVLSSLSLRIEQSSGMYIISDISSLEQGNTTPAATLNNKDAQLSFTPVQMKVLGDDGELSLHESYGNLVVTTYTHLDSVRKGMELPKIEDYAPWVAVGRADVSSKNILGWRFRTTDPLMGTAKTPAILEVEAETLGEDGRFYSLVWNPKSIHGRVKSLKFGAGLSPRVTEYSVFYARVDGWKRVRDGVYANQALKLVDEDCVIYDSGADLNDLTYDLTKSFNNYAAQEEGAIRGYVQMLKWYRDQMNSTERPLGLKLNEKTPWTMEIPNVGDISNFCLRLDMPLLLSFGSDLYQEMNEVTGERLKMYSNNSSGRNYNLGDPEGTKRINDSAKANKEFTDQLIEARVPFSLTATNSSGEKLYLIYNQYSQTGELMWTTGPAGSTRSVPFLSYGGDKSKLNWGGITHARRNIGDQQGDGVFIPLPPRGFTHLELEVFSVPTFYKKKGENIEQFTEWKLWSVPSAVLAQAPSMWISDYLGRTGDDIAKNRRERFTFSDSTTESFDDELHFSAGYGIPSASPSTLRYLGDGKSLAEVFGANRVASDDYLLSAYRARCFGRVYGALPTRGYALSGTFAWCKYPLHRLYAGFEWIAVSREIDIVQGTERGTYHQLRPRHEVTPRMLRPELLSGEKDVKYVDYAGSAWKIIRDHTPRRGR</sequence>
<dbReference type="EMBL" id="BK015856">
    <property type="protein sequence ID" value="DAD69805.1"/>
    <property type="molecule type" value="Genomic_DNA"/>
</dbReference>